<feature type="region of interest" description="Disordered" evidence="1">
    <location>
        <begin position="35"/>
        <end position="54"/>
    </location>
</feature>
<organism evidence="2 3">
    <name type="scientific">Enhygromyxa salina</name>
    <dbReference type="NCBI Taxonomy" id="215803"/>
    <lineage>
        <taxon>Bacteria</taxon>
        <taxon>Pseudomonadati</taxon>
        <taxon>Myxococcota</taxon>
        <taxon>Polyangia</taxon>
        <taxon>Nannocystales</taxon>
        <taxon>Nannocystaceae</taxon>
        <taxon>Enhygromyxa</taxon>
    </lineage>
</organism>
<feature type="compositionally biased region" description="Basic and acidic residues" evidence="1">
    <location>
        <begin position="44"/>
        <end position="54"/>
    </location>
</feature>
<comment type="caution">
    <text evidence="2">The sequence shown here is derived from an EMBL/GenBank/DDBJ whole genome shotgun (WGS) entry which is preliminary data.</text>
</comment>
<gene>
    <name evidence="2" type="ORF">ENSA7_15800</name>
</gene>
<evidence type="ECO:0000256" key="1">
    <source>
        <dbReference type="SAM" id="MobiDB-lite"/>
    </source>
</evidence>
<dbReference type="SUPFAM" id="SSF52540">
    <property type="entry name" value="P-loop containing nucleoside triphosphate hydrolases"/>
    <property type="match status" value="1"/>
</dbReference>
<dbReference type="InterPro" id="IPR052922">
    <property type="entry name" value="Cytidylate_Kinase-2"/>
</dbReference>
<dbReference type="PANTHER" id="PTHR37816">
    <property type="entry name" value="YALI0E33011P"/>
    <property type="match status" value="1"/>
</dbReference>
<evidence type="ECO:0000313" key="2">
    <source>
        <dbReference type="EMBL" id="PRQ08680.1"/>
    </source>
</evidence>
<dbReference type="EMBL" id="PVNL01000037">
    <property type="protein sequence ID" value="PRQ08680.1"/>
    <property type="molecule type" value="Genomic_DNA"/>
</dbReference>
<dbReference type="PANTHER" id="PTHR37816:SF2">
    <property type="entry name" value="DNA TOPOLOGY MODULATION PROTEIN FLAR-RELATED PROTEIN"/>
    <property type="match status" value="1"/>
</dbReference>
<dbReference type="RefSeq" id="WP_106088613.1">
    <property type="nucleotide sequence ID" value="NZ_PVNL01000037.1"/>
</dbReference>
<evidence type="ECO:0000313" key="3">
    <source>
        <dbReference type="Proteomes" id="UP000238823"/>
    </source>
</evidence>
<proteinExistence type="predicted"/>
<reference evidence="2 3" key="1">
    <citation type="submission" date="2018-03" db="EMBL/GenBank/DDBJ databases">
        <title>Draft Genome Sequences of the Obligatory Marine Myxobacteria Enhygromyxa salina SWB007.</title>
        <authorList>
            <person name="Poehlein A."/>
            <person name="Moghaddam J.A."/>
            <person name="Harms H."/>
            <person name="Alanjari M."/>
            <person name="Koenig G.M."/>
            <person name="Daniel R."/>
            <person name="Schaeberle T.F."/>
        </authorList>
    </citation>
    <scope>NUCLEOTIDE SEQUENCE [LARGE SCALE GENOMIC DNA]</scope>
    <source>
        <strain evidence="2 3">SWB007</strain>
    </source>
</reference>
<evidence type="ECO:0008006" key="4">
    <source>
        <dbReference type="Google" id="ProtNLM"/>
    </source>
</evidence>
<dbReference type="Pfam" id="PF13238">
    <property type="entry name" value="AAA_18"/>
    <property type="match status" value="1"/>
</dbReference>
<protein>
    <recommendedName>
        <fullName evidence="4">Topology modulation protein</fullName>
    </recommendedName>
</protein>
<name>A0A2S9YUC5_9BACT</name>
<dbReference type="InterPro" id="IPR027417">
    <property type="entry name" value="P-loop_NTPase"/>
</dbReference>
<sequence length="160" mass="17976">MPGHRVLIVGNSGAGKSTLARRLARDRDAHHLDLDPFAWQPTEPPERTPLDEAEREIRRSLAEHSRWVVEGCYADLVGILAAEADELIFLDVPVVVCQAHARARPWEPHKYATKDEQDRNLGMLLDWIAGYPTREGPLGRPAHEALFEGFEGTRRRVTAA</sequence>
<dbReference type="OrthoDB" id="5296079at2"/>
<dbReference type="Gene3D" id="3.40.50.300">
    <property type="entry name" value="P-loop containing nucleotide triphosphate hydrolases"/>
    <property type="match status" value="1"/>
</dbReference>
<dbReference type="Proteomes" id="UP000238823">
    <property type="component" value="Unassembled WGS sequence"/>
</dbReference>
<accession>A0A2S9YUC5</accession>
<dbReference type="AlphaFoldDB" id="A0A2S9YUC5"/>